<dbReference type="EMBL" id="CP026095">
    <property type="protein sequence ID" value="AZV41718.1"/>
    <property type="molecule type" value="Genomic_DNA"/>
</dbReference>
<dbReference type="AlphaFoldDB" id="A0A3T0KN89"/>
<keyword evidence="3" id="KW-0547">Nucleotide-binding</keyword>
<feature type="domain" description="Helicase C-terminal" evidence="2">
    <location>
        <begin position="446"/>
        <end position="598"/>
    </location>
</feature>
<keyword evidence="3" id="KW-0378">Hydrolase</keyword>
<dbReference type="SUPFAM" id="SSF52540">
    <property type="entry name" value="P-loop containing nucleoside triphosphate hydrolases"/>
    <property type="match status" value="1"/>
</dbReference>
<accession>A0A3T0KN89</accession>
<name>A0A3T0KN89_9BACI</name>
<dbReference type="GO" id="GO:0003677">
    <property type="term" value="F:DNA binding"/>
    <property type="evidence" value="ECO:0007669"/>
    <property type="project" value="InterPro"/>
</dbReference>
<dbReference type="PROSITE" id="PS51194">
    <property type="entry name" value="HELICASE_CTER"/>
    <property type="match status" value="1"/>
</dbReference>
<dbReference type="CDD" id="cd09204">
    <property type="entry name" value="PLDc_N_DEXD_b2"/>
    <property type="match status" value="1"/>
</dbReference>
<dbReference type="InterPro" id="IPR058403">
    <property type="entry name" value="DUF8090"/>
</dbReference>
<protein>
    <submittedName>
        <fullName evidence="3">Helicase</fullName>
    </submittedName>
</protein>
<dbReference type="InterPro" id="IPR027417">
    <property type="entry name" value="P-loop_NTPase"/>
</dbReference>
<dbReference type="CDD" id="cd18799">
    <property type="entry name" value="SF2_C_EcoAI-like"/>
    <property type="match status" value="1"/>
</dbReference>
<dbReference type="GO" id="GO:0005524">
    <property type="term" value="F:ATP binding"/>
    <property type="evidence" value="ECO:0007669"/>
    <property type="project" value="InterPro"/>
</dbReference>
<keyword evidence="3" id="KW-0067">ATP-binding</keyword>
<evidence type="ECO:0000259" key="2">
    <source>
        <dbReference type="PROSITE" id="PS51194"/>
    </source>
</evidence>
<dbReference type="InterPro" id="IPR014001">
    <property type="entry name" value="Helicase_ATP-bd"/>
</dbReference>
<dbReference type="SMART" id="SM00490">
    <property type="entry name" value="HELICc"/>
    <property type="match status" value="1"/>
</dbReference>
<evidence type="ECO:0000313" key="3">
    <source>
        <dbReference type="EMBL" id="AZV41718.1"/>
    </source>
</evidence>
<dbReference type="InterPro" id="IPR006935">
    <property type="entry name" value="Helicase/UvrB_N"/>
</dbReference>
<feature type="domain" description="Helicase ATP-binding" evidence="1">
    <location>
        <begin position="245"/>
        <end position="397"/>
    </location>
</feature>
<dbReference type="CDD" id="cd18032">
    <property type="entry name" value="DEXHc_RE_I_III_res"/>
    <property type="match status" value="1"/>
</dbReference>
<dbReference type="Pfam" id="PF04851">
    <property type="entry name" value="ResIII"/>
    <property type="match status" value="1"/>
</dbReference>
<dbReference type="GO" id="GO:0016787">
    <property type="term" value="F:hydrolase activity"/>
    <property type="evidence" value="ECO:0007669"/>
    <property type="project" value="InterPro"/>
</dbReference>
<dbReference type="PANTHER" id="PTHR47396:SF1">
    <property type="entry name" value="ATP-DEPENDENT HELICASE IRC3-RELATED"/>
    <property type="match status" value="1"/>
</dbReference>
<dbReference type="KEGG" id="pasa:BAOM_1107"/>
<dbReference type="InterPro" id="IPR050742">
    <property type="entry name" value="Helicase_Restrict-Modif_Enz"/>
</dbReference>
<dbReference type="PROSITE" id="PS51192">
    <property type="entry name" value="HELICASE_ATP_BIND_1"/>
    <property type="match status" value="1"/>
</dbReference>
<dbReference type="Proteomes" id="UP000283095">
    <property type="component" value="Chromosome"/>
</dbReference>
<proteinExistence type="predicted"/>
<dbReference type="InterPro" id="IPR021835">
    <property type="entry name" value="DUF3427"/>
</dbReference>
<sequence length="972" mass="113080">MNGEIMESFIRNLEASIYKGFIDQQYHTAGSYRPRLLVNNVEQNETVLTSLLEELDNSESFIFSVAFITESGLATLKSHFLDLKQKGIKGRILTSTFLYFNQPKVFRELMKIKNVEVRLTNVKGFHSKGYIFNHKTHYSLIVGSSNLTAHALKVNYEWNVKLTSHENGEIVHHFKNQFEEVWKDAQLLTEEWIESYEQTYTQVIDSKVMDRIVELPAQYQSNSIVDALKIVPNKMQQAALQEIQAIRDAGKDKGLIISATGTGKTYLAAFDVRRFAPKRMLFIVHREQILQKAKSDFKRVLGGPDQDFGILSGSNKQVDAKYLFATVQTISKEETLKQFAHEAFDYILIDEVHKAGARSYHKVIDYFKPKFFMGMTATPERTDDFNIYELFDYNIAYEIRLQEALEEDMLCPFHYFGVTDFEYNGETIDDTTVLSRLVDEERVSHIIEKILYYGFSGDKVRGLIFCSRKKEAEELVPLLNAKGFRTVALTGDDSQEERELRVNQLENGMLDYILTVDIFNEGIDIPSVNQVVMLRQTQSSIIFIQQLGRGLRKHESKDFVTIIDFIGNYKNNYLIPIALSGDKSQNKDNIRRNMKDTSYIKGISTVNFEEVAKRQIFKAINNSNLTEMKILKEAFVELKNRIGRIPYLYDFVTNHSIDPIVIVNKYSNYHQFLLKVKEVVPTLTDYENKVLTMLSLEILNGKRKHEIILLDILLYEKKVEYNEYLNLLNEANCQVDDATIASVQHILDLSFFTQTQRVKYGEKSIITLHEDQYFNFNEAIRESLHSNHYFKKMMIDIIQSAKEKNKRYSCNRPLMLYEKYTRKDACRLLNWKNDESSTIYGYKTKHHTCPIFITYHKNDEVESSVAYGDEFLNQDVLKWYTRSNRTLQSEEVKKIIEAKENNIDVHIFVKKDDDEGSDFYYLGKASPDENTVRQTVMKDKNEKEIPVVHMNMVMEQSVDSKLYHYIKNGDID</sequence>
<keyword evidence="3" id="KW-0347">Helicase</keyword>
<evidence type="ECO:0000259" key="1">
    <source>
        <dbReference type="PROSITE" id="PS51192"/>
    </source>
</evidence>
<dbReference type="Pfam" id="PF11907">
    <property type="entry name" value="DUF3427"/>
    <property type="match status" value="1"/>
</dbReference>
<dbReference type="Pfam" id="PF00271">
    <property type="entry name" value="Helicase_C"/>
    <property type="match status" value="1"/>
</dbReference>
<dbReference type="SUPFAM" id="SSF56024">
    <property type="entry name" value="Phospholipase D/nuclease"/>
    <property type="match status" value="1"/>
</dbReference>
<organism evidence="3 4">
    <name type="scientific">Peribacillus asahii</name>
    <dbReference type="NCBI Taxonomy" id="228899"/>
    <lineage>
        <taxon>Bacteria</taxon>
        <taxon>Bacillati</taxon>
        <taxon>Bacillota</taxon>
        <taxon>Bacilli</taxon>
        <taxon>Bacillales</taxon>
        <taxon>Bacillaceae</taxon>
        <taxon>Peribacillus</taxon>
    </lineage>
</organism>
<dbReference type="GO" id="GO:0005829">
    <property type="term" value="C:cytosol"/>
    <property type="evidence" value="ECO:0007669"/>
    <property type="project" value="TreeGrafter"/>
</dbReference>
<dbReference type="Pfam" id="PF26350">
    <property type="entry name" value="DUF8090"/>
    <property type="match status" value="1"/>
</dbReference>
<dbReference type="REBASE" id="294691">
    <property type="entry name" value="BasOM18ORF1107P"/>
</dbReference>
<dbReference type="PANTHER" id="PTHR47396">
    <property type="entry name" value="TYPE I RESTRICTION ENZYME ECOKI R PROTEIN"/>
    <property type="match status" value="1"/>
</dbReference>
<dbReference type="InterPro" id="IPR025202">
    <property type="entry name" value="PLD-like_dom"/>
</dbReference>
<reference evidence="3 4" key="1">
    <citation type="submission" date="2018-01" db="EMBL/GenBank/DDBJ databases">
        <title>Bacillus asahii Genome sequencing and assembly.</title>
        <authorList>
            <person name="Jiang H."/>
            <person name="Feng Y."/>
            <person name="Zhao F."/>
            <person name="Lin X."/>
        </authorList>
    </citation>
    <scope>NUCLEOTIDE SEQUENCE [LARGE SCALE GENOMIC DNA]</scope>
    <source>
        <strain evidence="3 4">OM18</strain>
    </source>
</reference>
<dbReference type="Gene3D" id="3.40.50.300">
    <property type="entry name" value="P-loop containing nucleotide triphosphate hydrolases"/>
    <property type="match status" value="2"/>
</dbReference>
<dbReference type="SMART" id="SM00487">
    <property type="entry name" value="DEXDc"/>
    <property type="match status" value="1"/>
</dbReference>
<gene>
    <name evidence="3" type="ORF">BAOM_1107</name>
</gene>
<dbReference type="Pfam" id="PF13091">
    <property type="entry name" value="PLDc_2"/>
    <property type="match status" value="1"/>
</dbReference>
<dbReference type="GO" id="GO:0004386">
    <property type="term" value="F:helicase activity"/>
    <property type="evidence" value="ECO:0007669"/>
    <property type="project" value="UniProtKB-KW"/>
</dbReference>
<dbReference type="InterPro" id="IPR001650">
    <property type="entry name" value="Helicase_C-like"/>
</dbReference>
<dbReference type="Gene3D" id="3.30.870.10">
    <property type="entry name" value="Endonuclease Chain A"/>
    <property type="match status" value="1"/>
</dbReference>
<evidence type="ECO:0000313" key="4">
    <source>
        <dbReference type="Proteomes" id="UP000283095"/>
    </source>
</evidence>